<reference evidence="2 3" key="1">
    <citation type="journal article" date="2012" name="J. Bacteriol.">
        <title>Genome Sequence of Fibrella aestuarina BUZ 2T, a Filamentous Marine Bacterium.</title>
        <authorList>
            <person name="Filippini M."/>
            <person name="Qi W."/>
            <person name="Blom J."/>
            <person name="Goesmann A."/>
            <person name="Smits T.H."/>
            <person name="Bagheri H.C."/>
        </authorList>
    </citation>
    <scope>NUCLEOTIDE SEQUENCE [LARGE SCALE GENOMIC DNA]</scope>
    <source>
        <strain evidence="3">BUZ 2T</strain>
    </source>
</reference>
<sequence>MKYLIPIDQRAIVEGGFDLDLAEAAIIEACRSFADSASCLSKTDEGKVWYWLSHKHICQQLPILGLKPDTMYRRMKALCDKGFFVAHATNKQANASWYAFGEQAVTLAQRIAANKAESADKLPSENNPMGTSTTIGDFSEPSDKSPMPIGSKSEPSENNPMVAPQPIGKPSEPSDENPMPIGKLSDGPSDENPMYKTINDNRINYNSYPTSLTPTPDFVDADAPTGQSEESDGEGFSYPAKKTSDEEPTSTPDQNNPAPGAATKAIVVNSAQPDGDKPARARKPAAEHTIGHKIHLMLEERTPGIPWGPKEGAAAKQIGERILNTLKKNEQPHDDDDVLQFLTTVIELTYQLAPFYHFTSITALNSKYSDIYQQLVDRKRRGNFSATTANPSTRPVRQTDAEFAADIDRFAEMRYGRTSA</sequence>
<feature type="region of interest" description="Disordered" evidence="1">
    <location>
        <begin position="117"/>
        <end position="260"/>
    </location>
</feature>
<dbReference type="KEGG" id="fae:FAES_1804"/>
<dbReference type="EMBL" id="HE796683">
    <property type="protein sequence ID" value="CCG99814.1"/>
    <property type="molecule type" value="Genomic_DNA"/>
</dbReference>
<accession>I0K6R1</accession>
<dbReference type="OrthoDB" id="1258529at2"/>
<organism evidence="2 3">
    <name type="scientific">Fibrella aestuarina BUZ 2</name>
    <dbReference type="NCBI Taxonomy" id="1166018"/>
    <lineage>
        <taxon>Bacteria</taxon>
        <taxon>Pseudomonadati</taxon>
        <taxon>Bacteroidota</taxon>
        <taxon>Cytophagia</taxon>
        <taxon>Cytophagales</taxon>
        <taxon>Spirosomataceae</taxon>
        <taxon>Fibrella</taxon>
    </lineage>
</organism>
<feature type="compositionally biased region" description="Polar residues" evidence="1">
    <location>
        <begin position="124"/>
        <end position="136"/>
    </location>
</feature>
<dbReference type="AlphaFoldDB" id="I0K6R1"/>
<name>I0K6R1_9BACT</name>
<evidence type="ECO:0000313" key="2">
    <source>
        <dbReference type="EMBL" id="CCG99814.1"/>
    </source>
</evidence>
<dbReference type="Proteomes" id="UP000011058">
    <property type="component" value="Chromosome"/>
</dbReference>
<dbReference type="HOGENOM" id="CLU_653370_0_0_10"/>
<evidence type="ECO:0000313" key="3">
    <source>
        <dbReference type="Proteomes" id="UP000011058"/>
    </source>
</evidence>
<evidence type="ECO:0000256" key="1">
    <source>
        <dbReference type="SAM" id="MobiDB-lite"/>
    </source>
</evidence>
<protein>
    <submittedName>
        <fullName evidence="2">Uncharacterized protein</fullName>
    </submittedName>
</protein>
<dbReference type="eggNOG" id="ENOG5033FGD">
    <property type="taxonomic scope" value="Bacteria"/>
</dbReference>
<dbReference type="STRING" id="1166018.FAES_1804"/>
<dbReference type="RefSeq" id="WP_015330913.1">
    <property type="nucleotide sequence ID" value="NC_020054.1"/>
</dbReference>
<keyword evidence="3" id="KW-1185">Reference proteome</keyword>
<proteinExistence type="predicted"/>
<gene>
    <name evidence="2" type="ORF">FAES_1804</name>
</gene>
<feature type="compositionally biased region" description="Polar residues" evidence="1">
    <location>
        <begin position="198"/>
        <end position="214"/>
    </location>
</feature>